<dbReference type="EMBL" id="CP012174">
    <property type="protein sequence ID" value="AKV79666.1"/>
    <property type="molecule type" value="Genomic_DNA"/>
</dbReference>
<dbReference type="SUPFAM" id="SSF56235">
    <property type="entry name" value="N-terminal nucleophile aminohydrolases (Ntn hydrolases)"/>
    <property type="match status" value="1"/>
</dbReference>
<keyword evidence="3 9" id="KW-0645">Protease</keyword>
<evidence type="ECO:0000313" key="19">
    <source>
        <dbReference type="Proteomes" id="UP000062398"/>
    </source>
</evidence>
<evidence type="ECO:0000313" key="13">
    <source>
        <dbReference type="EMBL" id="AKV79666.1"/>
    </source>
</evidence>
<dbReference type="EC" id="3.4.25.1" evidence="9"/>
<dbReference type="PATRIC" id="fig|43687.5.peg.2427"/>
<reference evidence="10 16" key="1">
    <citation type="journal article" date="2014" name="J. Bacteriol.">
        <title>Role of an Archaeal PitA Transporter in the Copper and Arsenic Resistance of Metallosphaera sedula, an Extreme Thermoacidophile.</title>
        <authorList>
            <person name="McCarthy S."/>
            <person name="Ai C."/>
            <person name="Wheaton G."/>
            <person name="Tevatia R."/>
            <person name="Eckrich V."/>
            <person name="Kelly R."/>
            <person name="Blum P."/>
        </authorList>
    </citation>
    <scope>NUCLEOTIDE SEQUENCE [LARGE SCALE GENOMIC DNA]</scope>
    <source>
        <strain evidence="10 16">CuR1</strain>
    </source>
</reference>
<proteinExistence type="inferred from homology"/>
<dbReference type="EMBL" id="CP012176">
    <property type="protein sequence ID" value="AKV84148.1"/>
    <property type="molecule type" value="Genomic_DNA"/>
</dbReference>
<dbReference type="PRINTS" id="PR00141">
    <property type="entry name" value="PROTEASOME"/>
</dbReference>
<dbReference type="PROSITE" id="PS51476">
    <property type="entry name" value="PROTEASOME_BETA_2"/>
    <property type="match status" value="1"/>
</dbReference>
<dbReference type="GeneID" id="97612628"/>
<dbReference type="PANTHER" id="PTHR32194:SF0">
    <property type="entry name" value="ATP-DEPENDENT PROTEASE SUBUNIT HSLV"/>
    <property type="match status" value="1"/>
</dbReference>
<keyword evidence="7 9" id="KW-0647">Proteasome</keyword>
<evidence type="ECO:0000313" key="18">
    <source>
        <dbReference type="Proteomes" id="UP000061362"/>
    </source>
</evidence>
<dbReference type="AlphaFoldDB" id="A0A088E7G2"/>
<evidence type="ECO:0000313" key="21">
    <source>
        <dbReference type="Proteomes" id="UP000068832"/>
    </source>
</evidence>
<keyword evidence="8 9" id="KW-0865">Zymogen</keyword>
<comment type="similarity">
    <text evidence="9">Belongs to the peptidase T1B family.</text>
</comment>
<dbReference type="Proteomes" id="UP000056255">
    <property type="component" value="Chromosome"/>
</dbReference>
<dbReference type="GO" id="GO:0019774">
    <property type="term" value="C:proteasome core complex, beta-subunit complex"/>
    <property type="evidence" value="ECO:0007669"/>
    <property type="project" value="UniProtKB-UniRule"/>
</dbReference>
<dbReference type="SMR" id="A0A088E7G2"/>
<evidence type="ECO:0000313" key="16">
    <source>
        <dbReference type="Proteomes" id="UP000029084"/>
    </source>
</evidence>
<dbReference type="InterPro" id="IPR019983">
    <property type="entry name" value="Pept_T1A_Psome_bsu_arc"/>
</dbReference>
<sequence length="196" mass="21236">MEELPSTAVGIRLQDGVILGAVRRLSYGGYVLSKSAKKVFPISRFGIGGAGLFGDLQALTRIMNANIKYYELYNNRPISTRAAAKLLSIILYQYKYMPFISEVLFGGVDNGEPQLYVLDPLGSLLDDIYAAVGSGARVAIGVLEAEYSEKLTLTQGRELTIKSLRASAERDVTSGDGIDILTISKDGKINTEFLSS</sequence>
<feature type="chain" id="PRO_5034495023" description="Proteasome subunit beta" evidence="9">
    <location>
        <begin position="6"/>
        <end position="196"/>
    </location>
</feature>
<dbReference type="Proteomes" id="UP000029084">
    <property type="component" value="Chromosome"/>
</dbReference>
<evidence type="ECO:0000256" key="9">
    <source>
        <dbReference type="HAMAP-Rule" id="MF_02113"/>
    </source>
</evidence>
<dbReference type="Proteomes" id="UP000068832">
    <property type="component" value="Chromosome"/>
</dbReference>
<comment type="catalytic activity">
    <reaction evidence="1 9">
        <text>Cleavage of peptide bonds with very broad specificity.</text>
        <dbReference type="EC" id="3.4.25.1"/>
    </reaction>
</comment>
<keyword evidence="4 9" id="KW-0888">Threonine protease</keyword>
<dbReference type="Proteomes" id="UP000061362">
    <property type="component" value="Chromosome"/>
</dbReference>
<dbReference type="PANTHER" id="PTHR32194">
    <property type="entry name" value="METALLOPROTEASE TLDD"/>
    <property type="match status" value="1"/>
</dbReference>
<evidence type="ECO:0000256" key="7">
    <source>
        <dbReference type="ARBA" id="ARBA00022942"/>
    </source>
</evidence>
<name>A0A088E7G2_9CREN</name>
<dbReference type="OrthoDB" id="6330at2157"/>
<evidence type="ECO:0000313" key="17">
    <source>
        <dbReference type="Proteomes" id="UP000056255"/>
    </source>
</evidence>
<keyword evidence="6 9" id="KW-0068">Autocatalytic cleavage</keyword>
<accession>A0A088E7G2</accession>
<reference evidence="18 19" key="2">
    <citation type="journal article" date="2015" name="Genome Announc.">
        <title>Complete Genome Sequences of Evolved Arsenate-Resistant Metallosphaera sedula Strains.</title>
        <authorList>
            <person name="Ai C."/>
            <person name="McCarthy S."/>
            <person name="Schackwitz W."/>
            <person name="Martin J."/>
            <person name="Lipzen A."/>
            <person name="Blum P."/>
        </authorList>
    </citation>
    <scope>NUCLEOTIDE SEQUENCE [LARGE SCALE GENOMIC DNA]</scope>
    <source>
        <strain evidence="13 19">ARS120-1</strain>
        <strain evidence="14 18">ARS120-2</strain>
        <strain evidence="11 21">ARS50-1</strain>
        <strain evidence="12 20">ARS50-2</strain>
    </source>
</reference>
<feature type="propeptide" id="PRO_5034495024" description="Removed in mature form; by autocatalysis" evidence="9">
    <location>
        <begin position="1"/>
        <end position="5"/>
    </location>
</feature>
<evidence type="ECO:0000313" key="15">
    <source>
        <dbReference type="EMBL" id="AKV84148.1"/>
    </source>
</evidence>
<dbReference type="OMA" id="GTQVDLC"/>
<evidence type="ECO:0000313" key="11">
    <source>
        <dbReference type="EMBL" id="AKV75178.1"/>
    </source>
</evidence>
<comment type="activity regulation">
    <text evidence="9">The formation of the proteasomal ATPase PAN-20S proteasome complex, via the docking of the C-termini of PAN into the intersubunit pockets in the alpha-rings, triggers opening of the gate for substrate entry. Interconversion between the open-gate and close-gate conformations leads to a dynamic regulation of the 20S proteasome proteolysis activity.</text>
</comment>
<comment type="function">
    <text evidence="9">Component of the proteasome core, a large protease complex with broad specificity involved in protein degradation.</text>
</comment>
<gene>
    <name evidence="9" type="primary">psmB</name>
    <name evidence="10" type="ORF">HA72_2268</name>
    <name evidence="11" type="ORF">MsedA_2324</name>
    <name evidence="12" type="ORF">MsedB_2327</name>
    <name evidence="13" type="ORF">MsedC_2324</name>
    <name evidence="14" type="ORF">MsedD_2325</name>
    <name evidence="15" type="ORF">MsedE_2328</name>
</gene>
<evidence type="ECO:0000256" key="4">
    <source>
        <dbReference type="ARBA" id="ARBA00022698"/>
    </source>
</evidence>
<dbReference type="EMBL" id="CP012175">
    <property type="protein sequence ID" value="AKV81911.1"/>
    <property type="molecule type" value="Genomic_DNA"/>
</dbReference>
<comment type="subunit">
    <text evidence="9">The 20S proteasome core is composed of 14 alpha and 14 beta subunits that assemble into four stacked heptameric rings, resulting in a barrel-shaped structure. The two inner rings, each composed of seven catalytic beta subunits, are sandwiched by two outer rings, each composed of seven alpha subunits. The catalytic chamber with the active sites is on the inside of the barrel. Has a gated structure, the ends of the cylinder being occluded by the N-termini of the alpha-subunits. Is capped at one or both ends by the proteasome regulatory ATPase, PAN.</text>
</comment>
<evidence type="ECO:0000313" key="12">
    <source>
        <dbReference type="EMBL" id="AKV77414.1"/>
    </source>
</evidence>
<organism evidence="10 16">
    <name type="scientific">Metallosphaera sedula</name>
    <dbReference type="NCBI Taxonomy" id="43687"/>
    <lineage>
        <taxon>Archaea</taxon>
        <taxon>Thermoproteota</taxon>
        <taxon>Thermoprotei</taxon>
        <taxon>Sulfolobales</taxon>
        <taxon>Sulfolobaceae</taxon>
        <taxon>Metallosphaera</taxon>
    </lineage>
</organism>
<dbReference type="Pfam" id="PF00227">
    <property type="entry name" value="Proteasome"/>
    <property type="match status" value="1"/>
</dbReference>
<dbReference type="EMBL" id="CP012173">
    <property type="protein sequence ID" value="AKV77414.1"/>
    <property type="molecule type" value="Genomic_DNA"/>
</dbReference>
<keyword evidence="5 9" id="KW-0378">Hydrolase</keyword>
<comment type="caution">
    <text evidence="9">Lacks conserved residue(s) required for the propagation of feature annotation.</text>
</comment>
<dbReference type="Proteomes" id="UP000062475">
    <property type="component" value="Chromosome"/>
</dbReference>
<dbReference type="InterPro" id="IPR023333">
    <property type="entry name" value="Proteasome_suB-type"/>
</dbReference>
<dbReference type="RefSeq" id="WP_012022193.1">
    <property type="nucleotide sequence ID" value="NZ_AP019770.1"/>
</dbReference>
<evidence type="ECO:0000256" key="2">
    <source>
        <dbReference type="ARBA" id="ARBA00022490"/>
    </source>
</evidence>
<evidence type="ECO:0000313" key="10">
    <source>
        <dbReference type="EMBL" id="AIM28389.1"/>
    </source>
</evidence>
<dbReference type="EMBL" id="CP012172">
    <property type="protein sequence ID" value="AKV75178.1"/>
    <property type="molecule type" value="Genomic_DNA"/>
</dbReference>
<dbReference type="Proteomes" id="UP000062398">
    <property type="component" value="Chromosome"/>
</dbReference>
<dbReference type="InterPro" id="IPR000243">
    <property type="entry name" value="Pept_T1A_subB"/>
</dbReference>
<dbReference type="InterPro" id="IPR029055">
    <property type="entry name" value="Ntn_hydrolases_N"/>
</dbReference>
<dbReference type="GO" id="GO:0010498">
    <property type="term" value="P:proteasomal protein catabolic process"/>
    <property type="evidence" value="ECO:0007669"/>
    <property type="project" value="UniProtKB-UniRule"/>
</dbReference>
<dbReference type="GO" id="GO:0004298">
    <property type="term" value="F:threonine-type endopeptidase activity"/>
    <property type="evidence" value="ECO:0007669"/>
    <property type="project" value="UniProtKB-UniRule"/>
</dbReference>
<protein>
    <recommendedName>
        <fullName evidence="9">Proteasome subunit beta</fullName>
        <ecNumber evidence="9">3.4.25.1</ecNumber>
    </recommendedName>
    <alternativeName>
        <fullName evidence="9">20S proteasome beta subunit</fullName>
    </alternativeName>
    <alternativeName>
        <fullName evidence="9">Proteasome core protein PsmB</fullName>
    </alternativeName>
</protein>
<evidence type="ECO:0000313" key="20">
    <source>
        <dbReference type="Proteomes" id="UP000062475"/>
    </source>
</evidence>
<evidence type="ECO:0000256" key="8">
    <source>
        <dbReference type="ARBA" id="ARBA00023145"/>
    </source>
</evidence>
<evidence type="ECO:0000256" key="6">
    <source>
        <dbReference type="ARBA" id="ARBA00022813"/>
    </source>
</evidence>
<dbReference type="GO" id="GO:0005737">
    <property type="term" value="C:cytoplasm"/>
    <property type="evidence" value="ECO:0007669"/>
    <property type="project" value="UniProtKB-SubCell"/>
</dbReference>
<reference evidence="15 17" key="3">
    <citation type="submission" date="2015-07" db="EMBL/GenBank/DDBJ databases">
        <title>Physiological, transcriptional responses and genome re-sequencing of acid resistant extremely thermoacidophilic Metallosphaera sedula SARC-M1.</title>
        <authorList>
            <person name="Ai C."/>
            <person name="McCarthy S."/>
            <person name="Eckrich V."/>
            <person name="Rudrappa D."/>
            <person name="Qiu G."/>
            <person name="Blum P."/>
        </authorList>
    </citation>
    <scope>NUCLEOTIDE SEQUENCE [LARGE SCALE GENOMIC DNA]</scope>
    <source>
        <strain evidence="15 17">SARC-M1</strain>
    </source>
</reference>
<dbReference type="HAMAP" id="MF_02113_A">
    <property type="entry name" value="Proteasome_B_A"/>
    <property type="match status" value="1"/>
</dbReference>
<dbReference type="EMBL" id="CP008822">
    <property type="protein sequence ID" value="AIM28389.1"/>
    <property type="molecule type" value="Genomic_DNA"/>
</dbReference>
<keyword evidence="2 9" id="KW-0963">Cytoplasm</keyword>
<evidence type="ECO:0000256" key="1">
    <source>
        <dbReference type="ARBA" id="ARBA00001198"/>
    </source>
</evidence>
<evidence type="ECO:0000256" key="3">
    <source>
        <dbReference type="ARBA" id="ARBA00022670"/>
    </source>
</evidence>
<dbReference type="Gene3D" id="3.60.20.10">
    <property type="entry name" value="Glutamine Phosphoribosylpyrophosphate, subunit 1, domain 1"/>
    <property type="match status" value="1"/>
</dbReference>
<evidence type="ECO:0000256" key="5">
    <source>
        <dbReference type="ARBA" id="ARBA00022801"/>
    </source>
</evidence>
<dbReference type="InterPro" id="IPR001353">
    <property type="entry name" value="Proteasome_sua/b"/>
</dbReference>
<comment type="subcellular location">
    <subcellularLocation>
        <location evidence="9">Cytoplasm</location>
    </subcellularLocation>
</comment>
<evidence type="ECO:0000313" key="14">
    <source>
        <dbReference type="EMBL" id="AKV81911.1"/>
    </source>
</evidence>
<dbReference type="NCBIfam" id="TIGR03634">
    <property type="entry name" value="arc_protsome_B"/>
    <property type="match status" value="1"/>
</dbReference>